<dbReference type="Pfam" id="PF03909">
    <property type="entry name" value="BSD"/>
    <property type="match status" value="1"/>
</dbReference>
<proteinExistence type="predicted"/>
<feature type="compositionally biased region" description="Polar residues" evidence="1">
    <location>
        <begin position="291"/>
        <end position="305"/>
    </location>
</feature>
<dbReference type="SMART" id="SM00751">
    <property type="entry name" value="BSD"/>
    <property type="match status" value="1"/>
</dbReference>
<protein>
    <recommendedName>
        <fullName evidence="2">BSD domain-containing protein</fullName>
    </recommendedName>
</protein>
<sequence length="434" mass="47770">MSWFAKSLVNTFGADAGADEDHRRLRLHDKESPPRGEGEEEEEEEEARGGVKEDLSELTQTLTRQFWGVASFLAPPPPAGPSPPDPDSPRLDGIRSDLAEIGGRFRSGISMLSNAKAVSEISKIASSFLPFGSEEGEEEEEGEGESGQAVGVTEGVVAFARSVSMHPETWLDFPLARDDDDYYSEEFDMSEAQHEHALAVEHLAPSLAALRIELCPGHMSENHFWKIYFVLLHSRLDKHDAELLSTPQIVQARAMLLQDLPQTKPDSERSSRGVSPSYKKEEVSSVPHEANTISPSDAPSETLPSKTEIPEESTTSVPITDQTLATKTEAHEGSRTSVVPINDLENEKYPVQTTEMKIIDKSVIEENPTVHAVTKDIHSDASSVIPFQKYEDDDGDGWLEEETGEAGSSRGTTIPLENDEDVSFSDLEDDEDKR</sequence>
<feature type="compositionally biased region" description="Basic and acidic residues" evidence="1">
    <location>
        <begin position="19"/>
        <end position="37"/>
    </location>
</feature>
<evidence type="ECO:0000256" key="1">
    <source>
        <dbReference type="SAM" id="MobiDB-lite"/>
    </source>
</evidence>
<evidence type="ECO:0000313" key="3">
    <source>
        <dbReference type="EMBL" id="KAJ6847521.1"/>
    </source>
</evidence>
<reference evidence="3" key="1">
    <citation type="journal article" date="2023" name="GigaByte">
        <title>Genome assembly of the bearded iris, Iris pallida Lam.</title>
        <authorList>
            <person name="Bruccoleri R.E."/>
            <person name="Oakeley E.J."/>
            <person name="Faust A.M.E."/>
            <person name="Altorfer M."/>
            <person name="Dessus-Babus S."/>
            <person name="Burckhardt D."/>
            <person name="Oertli M."/>
            <person name="Naumann U."/>
            <person name="Petersen F."/>
            <person name="Wong J."/>
        </authorList>
    </citation>
    <scope>NUCLEOTIDE SEQUENCE</scope>
    <source>
        <strain evidence="3">GSM-AAB239-AS_SAM_17_03QT</strain>
    </source>
</reference>
<keyword evidence="4" id="KW-1185">Reference proteome</keyword>
<dbReference type="InterPro" id="IPR005607">
    <property type="entry name" value="BSD_dom"/>
</dbReference>
<feature type="compositionally biased region" description="Acidic residues" evidence="1">
    <location>
        <begin position="417"/>
        <end position="434"/>
    </location>
</feature>
<feature type="region of interest" description="Disordered" evidence="1">
    <location>
        <begin position="386"/>
        <end position="434"/>
    </location>
</feature>
<dbReference type="PROSITE" id="PS50858">
    <property type="entry name" value="BSD"/>
    <property type="match status" value="1"/>
</dbReference>
<evidence type="ECO:0000313" key="4">
    <source>
        <dbReference type="Proteomes" id="UP001140949"/>
    </source>
</evidence>
<feature type="domain" description="BSD" evidence="2">
    <location>
        <begin position="184"/>
        <end position="236"/>
    </location>
</feature>
<evidence type="ECO:0000259" key="2">
    <source>
        <dbReference type="PROSITE" id="PS50858"/>
    </source>
</evidence>
<organism evidence="3 4">
    <name type="scientific">Iris pallida</name>
    <name type="common">Sweet iris</name>
    <dbReference type="NCBI Taxonomy" id="29817"/>
    <lineage>
        <taxon>Eukaryota</taxon>
        <taxon>Viridiplantae</taxon>
        <taxon>Streptophyta</taxon>
        <taxon>Embryophyta</taxon>
        <taxon>Tracheophyta</taxon>
        <taxon>Spermatophyta</taxon>
        <taxon>Magnoliopsida</taxon>
        <taxon>Liliopsida</taxon>
        <taxon>Asparagales</taxon>
        <taxon>Iridaceae</taxon>
        <taxon>Iridoideae</taxon>
        <taxon>Irideae</taxon>
        <taxon>Iris</taxon>
    </lineage>
</organism>
<dbReference type="EMBL" id="JANAVB010005397">
    <property type="protein sequence ID" value="KAJ6847521.1"/>
    <property type="molecule type" value="Genomic_DNA"/>
</dbReference>
<dbReference type="Proteomes" id="UP001140949">
    <property type="component" value="Unassembled WGS sequence"/>
</dbReference>
<feature type="compositionally biased region" description="Polar residues" evidence="1">
    <location>
        <begin position="312"/>
        <end position="326"/>
    </location>
</feature>
<dbReference type="PANTHER" id="PTHR31923:SF4">
    <property type="entry name" value="BSD DOMAIN-CONTAINING PROTEIN"/>
    <property type="match status" value="1"/>
</dbReference>
<feature type="compositionally biased region" description="Pro residues" evidence="1">
    <location>
        <begin position="74"/>
        <end position="86"/>
    </location>
</feature>
<reference evidence="3" key="2">
    <citation type="submission" date="2023-04" db="EMBL/GenBank/DDBJ databases">
        <authorList>
            <person name="Bruccoleri R.E."/>
            <person name="Oakeley E.J."/>
            <person name="Faust A.-M."/>
            <person name="Dessus-Babus S."/>
            <person name="Altorfer M."/>
            <person name="Burckhardt D."/>
            <person name="Oertli M."/>
            <person name="Naumann U."/>
            <person name="Petersen F."/>
            <person name="Wong J."/>
        </authorList>
    </citation>
    <scope>NUCLEOTIDE SEQUENCE</scope>
    <source>
        <strain evidence="3">GSM-AAB239-AS_SAM_17_03QT</strain>
        <tissue evidence="3">Leaf</tissue>
    </source>
</reference>
<dbReference type="PANTHER" id="PTHR31923">
    <property type="entry name" value="BSD DOMAIN-CONTAINING PROTEIN"/>
    <property type="match status" value="1"/>
</dbReference>
<name>A0AAX6I3L1_IRIPA</name>
<gene>
    <name evidence="3" type="ORF">M6B38_277170</name>
</gene>
<dbReference type="AlphaFoldDB" id="A0AAX6I3L1"/>
<comment type="caution">
    <text evidence="3">The sequence shown here is derived from an EMBL/GenBank/DDBJ whole genome shotgun (WGS) entry which is preliminary data.</text>
</comment>
<feature type="region of interest" description="Disordered" evidence="1">
    <location>
        <begin position="260"/>
        <end position="342"/>
    </location>
</feature>
<dbReference type="InterPro" id="IPR035925">
    <property type="entry name" value="BSD_dom_sf"/>
</dbReference>
<dbReference type="Gene3D" id="1.10.3970.10">
    <property type="entry name" value="BSD domain"/>
    <property type="match status" value="1"/>
</dbReference>
<accession>A0AAX6I3L1</accession>
<dbReference type="SUPFAM" id="SSF140383">
    <property type="entry name" value="BSD domain-like"/>
    <property type="match status" value="1"/>
</dbReference>
<feature type="region of interest" description="Disordered" evidence="1">
    <location>
        <begin position="10"/>
        <end position="93"/>
    </location>
</feature>
<feature type="compositionally biased region" description="Acidic residues" evidence="1">
    <location>
        <begin position="391"/>
        <end position="404"/>
    </location>
</feature>